<dbReference type="EMBL" id="CADEAL010002308">
    <property type="protein sequence ID" value="CAB1439590.1"/>
    <property type="molecule type" value="Genomic_DNA"/>
</dbReference>
<reference evidence="1" key="1">
    <citation type="submission" date="2020-03" db="EMBL/GenBank/DDBJ databases">
        <authorList>
            <person name="Weist P."/>
        </authorList>
    </citation>
    <scope>NUCLEOTIDE SEQUENCE</scope>
</reference>
<evidence type="ECO:0000313" key="2">
    <source>
        <dbReference type="Proteomes" id="UP001153269"/>
    </source>
</evidence>
<protein>
    <submittedName>
        <fullName evidence="1">Uncharacterized protein</fullName>
    </submittedName>
</protein>
<gene>
    <name evidence="1" type="ORF">PLEPLA_LOCUS27372</name>
</gene>
<dbReference type="AlphaFoldDB" id="A0A9N7UYS1"/>
<evidence type="ECO:0000313" key="1">
    <source>
        <dbReference type="EMBL" id="CAB1439590.1"/>
    </source>
</evidence>
<comment type="caution">
    <text evidence="1">The sequence shown here is derived from an EMBL/GenBank/DDBJ whole genome shotgun (WGS) entry which is preliminary data.</text>
</comment>
<name>A0A9N7UYS1_PLEPL</name>
<feature type="non-terminal residue" evidence="1">
    <location>
        <position position="1"/>
    </location>
</feature>
<proteinExistence type="predicted"/>
<dbReference type="Proteomes" id="UP001153269">
    <property type="component" value="Unassembled WGS sequence"/>
</dbReference>
<sequence>RGAAGLTLGLSKHRGWRRRGARDGQRKTGSRYRRVWGGAAMQCISSQSTEAHGRFLCVLAIKGKKGGSITVEAGRGGGDGWVGVEGTFQETLEEKCFYLSTVLIKYRRITHPLTQPASSPSLETSAVCRDVL</sequence>
<organism evidence="1 2">
    <name type="scientific">Pleuronectes platessa</name>
    <name type="common">European plaice</name>
    <dbReference type="NCBI Taxonomy" id="8262"/>
    <lineage>
        <taxon>Eukaryota</taxon>
        <taxon>Metazoa</taxon>
        <taxon>Chordata</taxon>
        <taxon>Craniata</taxon>
        <taxon>Vertebrata</taxon>
        <taxon>Euteleostomi</taxon>
        <taxon>Actinopterygii</taxon>
        <taxon>Neopterygii</taxon>
        <taxon>Teleostei</taxon>
        <taxon>Neoteleostei</taxon>
        <taxon>Acanthomorphata</taxon>
        <taxon>Carangaria</taxon>
        <taxon>Pleuronectiformes</taxon>
        <taxon>Pleuronectoidei</taxon>
        <taxon>Pleuronectidae</taxon>
        <taxon>Pleuronectes</taxon>
    </lineage>
</organism>
<accession>A0A9N7UYS1</accession>
<keyword evidence="2" id="KW-1185">Reference proteome</keyword>